<evidence type="ECO:0000313" key="1">
    <source>
        <dbReference type="EMBL" id="GMJ01930.1"/>
    </source>
</evidence>
<accession>A0A9W7MJE2</accession>
<sequence length="161" mass="17933">MLLKIKTDSNHAVQGTTRALSSLSSLFTKHPLQNSSAIPNNKPRFQNPQNPHLLGPKDFEYFVRHQCKSGKLTLNDALTYFDKLIATQPSPLIQTFNFVLGSASKLKCNPDVFSMYRKLNVEGIKPNLNFSADDGVTSMLLRLAVKDEQCRAALESLPDVI</sequence>
<name>A0A9W7MJE2_HIBTR</name>
<proteinExistence type="predicted"/>
<organism evidence="1 2">
    <name type="scientific">Hibiscus trionum</name>
    <name type="common">Flower of an hour</name>
    <dbReference type="NCBI Taxonomy" id="183268"/>
    <lineage>
        <taxon>Eukaryota</taxon>
        <taxon>Viridiplantae</taxon>
        <taxon>Streptophyta</taxon>
        <taxon>Embryophyta</taxon>
        <taxon>Tracheophyta</taxon>
        <taxon>Spermatophyta</taxon>
        <taxon>Magnoliopsida</taxon>
        <taxon>eudicotyledons</taxon>
        <taxon>Gunneridae</taxon>
        <taxon>Pentapetalae</taxon>
        <taxon>rosids</taxon>
        <taxon>malvids</taxon>
        <taxon>Malvales</taxon>
        <taxon>Malvaceae</taxon>
        <taxon>Malvoideae</taxon>
        <taxon>Hibiscus</taxon>
    </lineage>
</organism>
<dbReference type="AlphaFoldDB" id="A0A9W7MJE2"/>
<evidence type="ECO:0008006" key="3">
    <source>
        <dbReference type="Google" id="ProtNLM"/>
    </source>
</evidence>
<dbReference type="EMBL" id="BSYR01000035">
    <property type="protein sequence ID" value="GMJ01930.1"/>
    <property type="molecule type" value="Genomic_DNA"/>
</dbReference>
<protein>
    <recommendedName>
        <fullName evidence="3">Pentatricopeptide repeat-containing protein</fullName>
    </recommendedName>
</protein>
<comment type="caution">
    <text evidence="1">The sequence shown here is derived from an EMBL/GenBank/DDBJ whole genome shotgun (WGS) entry which is preliminary data.</text>
</comment>
<keyword evidence="2" id="KW-1185">Reference proteome</keyword>
<evidence type="ECO:0000313" key="2">
    <source>
        <dbReference type="Proteomes" id="UP001165190"/>
    </source>
</evidence>
<gene>
    <name evidence="1" type="ORF">HRI_003862300</name>
</gene>
<dbReference type="Proteomes" id="UP001165190">
    <property type="component" value="Unassembled WGS sequence"/>
</dbReference>
<reference evidence="1" key="1">
    <citation type="submission" date="2023-05" db="EMBL/GenBank/DDBJ databases">
        <title>Genome and transcriptome analyses reveal genes involved in the formation of fine ridges on petal epidermal cells in Hibiscus trionum.</title>
        <authorList>
            <person name="Koshimizu S."/>
            <person name="Masuda S."/>
            <person name="Ishii T."/>
            <person name="Shirasu K."/>
            <person name="Hoshino A."/>
            <person name="Arita M."/>
        </authorList>
    </citation>
    <scope>NUCLEOTIDE SEQUENCE</scope>
    <source>
        <strain evidence="1">Hamamatsu line</strain>
    </source>
</reference>